<dbReference type="AlphaFoldDB" id="A0A6J2X9G5"/>
<dbReference type="PANTHER" id="PTHR34239">
    <property type="entry name" value="APPLE DOMAIN-CONTAINING PROTEIN"/>
    <property type="match status" value="1"/>
</dbReference>
<evidence type="ECO:0000313" key="2">
    <source>
        <dbReference type="Proteomes" id="UP000504635"/>
    </source>
</evidence>
<feature type="region of interest" description="Disordered" evidence="1">
    <location>
        <begin position="285"/>
        <end position="327"/>
    </location>
</feature>
<evidence type="ECO:0000256" key="1">
    <source>
        <dbReference type="SAM" id="MobiDB-lite"/>
    </source>
</evidence>
<gene>
    <name evidence="3" type="primary">LOC115876063</name>
</gene>
<organism evidence="2 3">
    <name type="scientific">Sitophilus oryzae</name>
    <name type="common">Rice weevil</name>
    <name type="synonym">Curculio oryzae</name>
    <dbReference type="NCBI Taxonomy" id="7048"/>
    <lineage>
        <taxon>Eukaryota</taxon>
        <taxon>Metazoa</taxon>
        <taxon>Ecdysozoa</taxon>
        <taxon>Arthropoda</taxon>
        <taxon>Hexapoda</taxon>
        <taxon>Insecta</taxon>
        <taxon>Pterygota</taxon>
        <taxon>Neoptera</taxon>
        <taxon>Endopterygota</taxon>
        <taxon>Coleoptera</taxon>
        <taxon>Polyphaga</taxon>
        <taxon>Cucujiformia</taxon>
        <taxon>Curculionidae</taxon>
        <taxon>Dryophthorinae</taxon>
        <taxon>Sitophilus</taxon>
    </lineage>
</organism>
<reference evidence="3" key="1">
    <citation type="submission" date="2025-08" db="UniProtKB">
        <authorList>
            <consortium name="RefSeq"/>
        </authorList>
    </citation>
    <scope>IDENTIFICATION</scope>
    <source>
        <tissue evidence="3">Gonads</tissue>
    </source>
</reference>
<dbReference type="PANTHER" id="PTHR34239:SF2">
    <property type="entry name" value="TRANSPOSABLE ELEMENT P TRANSPOSASE_THAP9 CONSERVED DOMAIN-CONTAINING PROTEIN"/>
    <property type="match status" value="1"/>
</dbReference>
<accession>A0A6J2X9G5</accession>
<dbReference type="OrthoDB" id="6760539at2759"/>
<feature type="compositionally biased region" description="Low complexity" evidence="1">
    <location>
        <begin position="26"/>
        <end position="45"/>
    </location>
</feature>
<dbReference type="Proteomes" id="UP000504635">
    <property type="component" value="Unplaced"/>
</dbReference>
<protein>
    <submittedName>
        <fullName evidence="3">Uncharacterized protein LOC115876063</fullName>
    </submittedName>
</protein>
<name>A0A6J2X9G5_SITOR</name>
<keyword evidence="2" id="KW-1185">Reference proteome</keyword>
<dbReference type="KEGG" id="soy:115876063"/>
<evidence type="ECO:0000313" key="3">
    <source>
        <dbReference type="RefSeq" id="XP_030747605.1"/>
    </source>
</evidence>
<dbReference type="RefSeq" id="XP_030747605.1">
    <property type="nucleotide sequence ID" value="XM_030891745.1"/>
</dbReference>
<sequence length="327" mass="37003">MKVSGLKNKKREKVKRKLEKLLQVFSSSSSGSSSESDSDTSASLSPPVRKKRRRIISSSDSASDNEALNISQTQPLKYANILGLTPEQENPKGVPLNKEIMLRWSSYLSEGLSSEIKQDLKKKWAIPEDFPILNAPKINPEIQPLLNATENTKDSIFSHIQNELGLGLAAMGTSLNKLLDNDFSNVKDDILPGLIDSAKLISQAHFLLTQHRKHQIYPILNTAMQKVARECQSDSILFGKDFAERCKSATVLKKSSLELKAAAKPGDTFQSKQFRNNLNWKRPFTKARFKKGQTYKYPRNQRGGQDRPQWKYRKGSYNQPRQRPFNP</sequence>
<feature type="region of interest" description="Disordered" evidence="1">
    <location>
        <begin position="25"/>
        <end position="68"/>
    </location>
</feature>
<proteinExistence type="predicted"/>
<dbReference type="InParanoid" id="A0A6J2X9G5"/>
<dbReference type="GeneID" id="115876063"/>